<dbReference type="GO" id="GO:0004040">
    <property type="term" value="F:amidase activity"/>
    <property type="evidence" value="ECO:0007669"/>
    <property type="project" value="InterPro"/>
</dbReference>
<protein>
    <submittedName>
        <fullName evidence="2">Glycoside hydrolase family 73</fullName>
    </submittedName>
</protein>
<dbReference type="AlphaFoldDB" id="A0A918NIL1"/>
<dbReference type="PANTHER" id="PTHR40572">
    <property type="entry name" value="PROTEIN BAX"/>
    <property type="match status" value="1"/>
</dbReference>
<accession>A0A918NIL1</accession>
<keyword evidence="3" id="KW-1185">Reference proteome</keyword>
<comment type="caution">
    <text evidence="2">The sequence shown here is derived from an EMBL/GenBank/DDBJ whole genome shotgun (WGS) entry which is preliminary data.</text>
</comment>
<reference evidence="2" key="1">
    <citation type="journal article" date="2014" name="Int. J. Syst. Evol. Microbiol.">
        <title>Complete genome sequence of Corynebacterium casei LMG S-19264T (=DSM 44701T), isolated from a smear-ripened cheese.</title>
        <authorList>
            <consortium name="US DOE Joint Genome Institute (JGI-PGF)"/>
            <person name="Walter F."/>
            <person name="Albersmeier A."/>
            <person name="Kalinowski J."/>
            <person name="Ruckert C."/>
        </authorList>
    </citation>
    <scope>NUCLEOTIDE SEQUENCE</scope>
    <source>
        <strain evidence="2">KCTC 22169</strain>
    </source>
</reference>
<dbReference type="Gene3D" id="1.10.530.10">
    <property type="match status" value="1"/>
</dbReference>
<dbReference type="Proteomes" id="UP000626148">
    <property type="component" value="Unassembled WGS sequence"/>
</dbReference>
<dbReference type="PANTHER" id="PTHR40572:SF1">
    <property type="entry name" value="PROTEIN BAX"/>
    <property type="match status" value="1"/>
</dbReference>
<evidence type="ECO:0000259" key="1">
    <source>
        <dbReference type="Pfam" id="PF01832"/>
    </source>
</evidence>
<sequence>MHMLSPRTWLTVVFAFGFELALAEPSEAAPAELPDMASITDVSKKKETFFEFLNPIVQSVNQRIEAERAWLLQMRRKARQGHDFLPWQIETMAELGRHYEVEAEPGSDSYFDVMMHRVDIIPASLVLAQAANESAWGTSRFAVEGNNLFGQWCFAEGCGLVPAGRPEGESYEVKLFDSVADSVEAYFQNVNTHPPYRELRNIRAELRYLGMPASSLDLVWGLEGYSIRGEEYIRELTEMIRYNDLGQYDELPFYALN</sequence>
<dbReference type="Pfam" id="PF01832">
    <property type="entry name" value="Glucosaminidase"/>
    <property type="match status" value="1"/>
</dbReference>
<dbReference type="InterPro" id="IPR053195">
    <property type="entry name" value="Bax-like"/>
</dbReference>
<dbReference type="EMBL" id="BMXR01000013">
    <property type="protein sequence ID" value="GGX70145.1"/>
    <property type="molecule type" value="Genomic_DNA"/>
</dbReference>
<feature type="domain" description="Mannosyl-glycoprotein endo-beta-N-acetylglucosamidase-like" evidence="1">
    <location>
        <begin position="114"/>
        <end position="243"/>
    </location>
</feature>
<organism evidence="2 3">
    <name type="scientific">Saccharospirillum salsuginis</name>
    <dbReference type="NCBI Taxonomy" id="418750"/>
    <lineage>
        <taxon>Bacteria</taxon>
        <taxon>Pseudomonadati</taxon>
        <taxon>Pseudomonadota</taxon>
        <taxon>Gammaproteobacteria</taxon>
        <taxon>Oceanospirillales</taxon>
        <taxon>Saccharospirillaceae</taxon>
        <taxon>Saccharospirillum</taxon>
    </lineage>
</organism>
<name>A0A918NIL1_9GAMM</name>
<keyword evidence="2" id="KW-0378">Hydrolase</keyword>
<proteinExistence type="predicted"/>
<dbReference type="InterPro" id="IPR002901">
    <property type="entry name" value="MGlyc_endo_b_GlcNAc-like_dom"/>
</dbReference>
<reference evidence="2" key="2">
    <citation type="submission" date="2020-09" db="EMBL/GenBank/DDBJ databases">
        <authorList>
            <person name="Sun Q."/>
            <person name="Kim S."/>
        </authorList>
    </citation>
    <scope>NUCLEOTIDE SEQUENCE</scope>
    <source>
        <strain evidence="2">KCTC 22169</strain>
    </source>
</reference>
<gene>
    <name evidence="2" type="ORF">GCM10007392_42220</name>
</gene>
<evidence type="ECO:0000313" key="3">
    <source>
        <dbReference type="Proteomes" id="UP000626148"/>
    </source>
</evidence>
<evidence type="ECO:0000313" key="2">
    <source>
        <dbReference type="EMBL" id="GGX70145.1"/>
    </source>
</evidence>